<dbReference type="Gene3D" id="2.160.20.10">
    <property type="entry name" value="Single-stranded right-handed beta-helix, Pectin lyase-like"/>
    <property type="match status" value="1"/>
</dbReference>
<gene>
    <name evidence="6" type="ORF">BEMITA_LOCUS9655</name>
</gene>
<feature type="domain" description="SHC SH2" evidence="5">
    <location>
        <begin position="26"/>
        <end position="254"/>
    </location>
</feature>
<sequence length="531" mass="59561">MHTSRSSSFEIMAPSLITFNKSHEKRLEEYKEILGSPLPPSQVFEQWCDYLDLGVEPTGWCGLWNISRELCEDFDIPFPCPVFVLVELVNFKELTAQVRVNRVMHEVSLPEVISDVPLLNLYPTSEQENSALNVEFTAECIDQYRLFYNHLWWPWDLEEIGEISDWVSVHLEMRLQLYFDMLSGEMDYEIGSKIRHYITSGKDIYEEIKELEEIINEEDVAAKMTESEALLLTKRAELDQIKTKLLLFENKDFRLIESRKKQKARASKKSAETTVVLSTCSSQDAVSYMNEFGKNFSDTNKVVQFCSDPQEAVMKALPGDTIVISPGFFKLNSSGAIEEGGSIIGMIPDNKPVLSDLISNWSLLEFCSNARLMNVAIEIQQVHSGIIVRRNSLTLQDVSMKALSSLQHQAIVVLKNGVLEANNCTFSGFDVALVANEGATVVINSCTFEDNNFAIKLCEGATVTLNNCSVYASKNCAIQIESGKVVSQISSMELLHTIPGVKAVGLTIQNSSKGDVQVVKRRTGIILEDNM</sequence>
<reference evidence="6" key="1">
    <citation type="submission" date="2021-12" db="EMBL/GenBank/DDBJ databases">
        <authorList>
            <person name="King R."/>
        </authorList>
    </citation>
    <scope>NUCLEOTIDE SEQUENCE</scope>
</reference>
<dbReference type="InterPro" id="IPR012334">
    <property type="entry name" value="Pectin_lyas_fold"/>
</dbReference>
<evidence type="ECO:0000313" key="7">
    <source>
        <dbReference type="Proteomes" id="UP001152759"/>
    </source>
</evidence>
<keyword evidence="7" id="KW-1185">Reference proteome</keyword>
<keyword evidence="2" id="KW-0963">Cytoplasm</keyword>
<dbReference type="InterPro" id="IPR057508">
    <property type="entry name" value="SHCBP-like_N"/>
</dbReference>
<dbReference type="InterPro" id="IPR011050">
    <property type="entry name" value="Pectin_lyase_fold/virulence"/>
</dbReference>
<evidence type="ECO:0000256" key="3">
    <source>
        <dbReference type="ARBA" id="ARBA00023212"/>
    </source>
</evidence>
<proteinExistence type="predicted"/>
<dbReference type="GO" id="GO:0005819">
    <property type="term" value="C:spindle"/>
    <property type="evidence" value="ECO:0007669"/>
    <property type="project" value="UniProtKB-SubCell"/>
</dbReference>
<dbReference type="Pfam" id="PF13229">
    <property type="entry name" value="Beta_helix"/>
    <property type="match status" value="1"/>
</dbReference>
<keyword evidence="3" id="KW-0206">Cytoskeleton</keyword>
<name>A0A9P0F3Z4_BEMTA</name>
<dbReference type="PANTHER" id="PTHR14695:SF4">
    <property type="entry name" value="PROTEIN NESSUN DORMA"/>
    <property type="match status" value="1"/>
</dbReference>
<evidence type="ECO:0000256" key="2">
    <source>
        <dbReference type="ARBA" id="ARBA00022490"/>
    </source>
</evidence>
<evidence type="ECO:0008006" key="8">
    <source>
        <dbReference type="Google" id="ProtNLM"/>
    </source>
</evidence>
<accession>A0A9P0F3Z4</accession>
<dbReference type="InterPro" id="IPR039448">
    <property type="entry name" value="Beta_helix"/>
</dbReference>
<dbReference type="Pfam" id="PF23762">
    <property type="entry name" value="SHCBP_N"/>
    <property type="match status" value="1"/>
</dbReference>
<evidence type="ECO:0000313" key="6">
    <source>
        <dbReference type="EMBL" id="CAH0390991.1"/>
    </source>
</evidence>
<dbReference type="InterPro" id="IPR045140">
    <property type="entry name" value="SHCBP1-like"/>
</dbReference>
<protein>
    <recommendedName>
        <fullName evidence="8">Right handed beta helix domain-containing protein</fullName>
    </recommendedName>
</protein>
<dbReference type="KEGG" id="btab:109039872"/>
<dbReference type="GO" id="GO:0007112">
    <property type="term" value="P:male meiosis cytokinesis"/>
    <property type="evidence" value="ECO:0007669"/>
    <property type="project" value="TreeGrafter"/>
</dbReference>
<dbReference type="AlphaFoldDB" id="A0A9P0F3Z4"/>
<comment type="subcellular location">
    <subcellularLocation>
        <location evidence="1">Cytoplasm</location>
        <location evidence="1">Cytoskeleton</location>
        <location evidence="1">Spindle</location>
    </subcellularLocation>
</comment>
<evidence type="ECO:0000259" key="5">
    <source>
        <dbReference type="Pfam" id="PF23762"/>
    </source>
</evidence>
<dbReference type="GO" id="GO:0007283">
    <property type="term" value="P:spermatogenesis"/>
    <property type="evidence" value="ECO:0007669"/>
    <property type="project" value="TreeGrafter"/>
</dbReference>
<dbReference type="Proteomes" id="UP001152759">
    <property type="component" value="Chromosome 5"/>
</dbReference>
<feature type="domain" description="Right handed beta helix" evidence="4">
    <location>
        <begin position="377"/>
        <end position="484"/>
    </location>
</feature>
<evidence type="ECO:0000259" key="4">
    <source>
        <dbReference type="Pfam" id="PF13229"/>
    </source>
</evidence>
<dbReference type="PANTHER" id="PTHR14695">
    <property type="entry name" value="SHC SH2-DOMAIN BINDING PROTEIN 1-RELATED"/>
    <property type="match status" value="1"/>
</dbReference>
<dbReference type="SUPFAM" id="SSF51126">
    <property type="entry name" value="Pectin lyase-like"/>
    <property type="match status" value="1"/>
</dbReference>
<organism evidence="6 7">
    <name type="scientific">Bemisia tabaci</name>
    <name type="common">Sweetpotato whitefly</name>
    <name type="synonym">Aleurodes tabaci</name>
    <dbReference type="NCBI Taxonomy" id="7038"/>
    <lineage>
        <taxon>Eukaryota</taxon>
        <taxon>Metazoa</taxon>
        <taxon>Ecdysozoa</taxon>
        <taxon>Arthropoda</taxon>
        <taxon>Hexapoda</taxon>
        <taxon>Insecta</taxon>
        <taxon>Pterygota</taxon>
        <taxon>Neoptera</taxon>
        <taxon>Paraneoptera</taxon>
        <taxon>Hemiptera</taxon>
        <taxon>Sternorrhyncha</taxon>
        <taxon>Aleyrodoidea</taxon>
        <taxon>Aleyrodidae</taxon>
        <taxon>Aleyrodinae</taxon>
        <taxon>Bemisia</taxon>
    </lineage>
</organism>
<dbReference type="EMBL" id="OU963866">
    <property type="protein sequence ID" value="CAH0390991.1"/>
    <property type="molecule type" value="Genomic_DNA"/>
</dbReference>
<evidence type="ECO:0000256" key="1">
    <source>
        <dbReference type="ARBA" id="ARBA00004186"/>
    </source>
</evidence>